<accession>A0AAV0TH54</accession>
<keyword evidence="1" id="KW-0863">Zinc-finger</keyword>
<dbReference type="SMART" id="SM00343">
    <property type="entry name" value="ZnF_C2HC"/>
    <property type="match status" value="1"/>
</dbReference>
<dbReference type="InterPro" id="IPR054722">
    <property type="entry name" value="PolX-like_BBD"/>
</dbReference>
<dbReference type="Pfam" id="PF00098">
    <property type="entry name" value="zf-CCHC"/>
    <property type="match status" value="1"/>
</dbReference>
<dbReference type="PROSITE" id="PS50158">
    <property type="entry name" value="ZF_CCHC"/>
    <property type="match status" value="1"/>
</dbReference>
<protein>
    <recommendedName>
        <fullName evidence="2">CCHC-type domain-containing protein</fullName>
    </recommendedName>
</protein>
<dbReference type="AlphaFoldDB" id="A0AAV0TH54"/>
<sequence>MTERKGKKSGACFKCGKDGHYKRDCPSETKKNYTLAVADGIDATRQWILDSGSSRHLMMTASQLSNAVECDEECFFPNGENLRMQLKGTADIVIIVDGEARRVKLLGAYYAKNLPFNIISYGRIEVI</sequence>
<reference evidence="3" key="1">
    <citation type="submission" date="2022-12" db="EMBL/GenBank/DDBJ databases">
        <authorList>
            <person name="Webb A."/>
        </authorList>
    </citation>
    <scope>NUCLEOTIDE SEQUENCE</scope>
    <source>
        <strain evidence="3">Pd1</strain>
    </source>
</reference>
<evidence type="ECO:0000256" key="1">
    <source>
        <dbReference type="PROSITE-ProRule" id="PRU00047"/>
    </source>
</evidence>
<dbReference type="SUPFAM" id="SSF57756">
    <property type="entry name" value="Retrovirus zinc finger-like domains"/>
    <property type="match status" value="1"/>
</dbReference>
<dbReference type="InterPro" id="IPR001878">
    <property type="entry name" value="Znf_CCHC"/>
</dbReference>
<dbReference type="Proteomes" id="UP001162029">
    <property type="component" value="Unassembled WGS sequence"/>
</dbReference>
<name>A0AAV0TH54_9STRA</name>
<keyword evidence="1" id="KW-0479">Metal-binding</keyword>
<dbReference type="Gene3D" id="4.10.60.10">
    <property type="entry name" value="Zinc finger, CCHC-type"/>
    <property type="match status" value="1"/>
</dbReference>
<keyword evidence="1" id="KW-0862">Zinc</keyword>
<proteinExistence type="predicted"/>
<keyword evidence="4" id="KW-1185">Reference proteome</keyword>
<evidence type="ECO:0000313" key="3">
    <source>
        <dbReference type="EMBL" id="CAI5720396.1"/>
    </source>
</evidence>
<dbReference type="GO" id="GO:0008270">
    <property type="term" value="F:zinc ion binding"/>
    <property type="evidence" value="ECO:0007669"/>
    <property type="project" value="UniProtKB-KW"/>
</dbReference>
<gene>
    <name evidence="3" type="ORF">PDE001_LOCUS2227</name>
</gene>
<organism evidence="3 4">
    <name type="scientific">Peronospora destructor</name>
    <dbReference type="NCBI Taxonomy" id="86335"/>
    <lineage>
        <taxon>Eukaryota</taxon>
        <taxon>Sar</taxon>
        <taxon>Stramenopiles</taxon>
        <taxon>Oomycota</taxon>
        <taxon>Peronosporomycetes</taxon>
        <taxon>Peronosporales</taxon>
        <taxon>Peronosporaceae</taxon>
        <taxon>Peronospora</taxon>
    </lineage>
</organism>
<dbReference type="EMBL" id="CANTFM010000382">
    <property type="protein sequence ID" value="CAI5720396.1"/>
    <property type="molecule type" value="Genomic_DNA"/>
</dbReference>
<evidence type="ECO:0000259" key="2">
    <source>
        <dbReference type="PROSITE" id="PS50158"/>
    </source>
</evidence>
<comment type="caution">
    <text evidence="3">The sequence shown here is derived from an EMBL/GenBank/DDBJ whole genome shotgun (WGS) entry which is preliminary data.</text>
</comment>
<dbReference type="GO" id="GO:0003676">
    <property type="term" value="F:nucleic acid binding"/>
    <property type="evidence" value="ECO:0007669"/>
    <property type="project" value="InterPro"/>
</dbReference>
<dbReference type="InterPro" id="IPR036875">
    <property type="entry name" value="Znf_CCHC_sf"/>
</dbReference>
<feature type="domain" description="CCHC-type" evidence="2">
    <location>
        <begin position="12"/>
        <end position="27"/>
    </location>
</feature>
<dbReference type="Pfam" id="PF22936">
    <property type="entry name" value="Pol_BBD"/>
    <property type="match status" value="1"/>
</dbReference>
<evidence type="ECO:0000313" key="4">
    <source>
        <dbReference type="Proteomes" id="UP001162029"/>
    </source>
</evidence>